<dbReference type="OrthoDB" id="6734249at2759"/>
<evidence type="ECO:0000256" key="4">
    <source>
        <dbReference type="ARBA" id="ARBA00022722"/>
    </source>
</evidence>
<dbReference type="Proteomes" id="UP000801492">
    <property type="component" value="Unassembled WGS sequence"/>
</dbReference>
<evidence type="ECO:0000256" key="5">
    <source>
        <dbReference type="ARBA" id="ARBA00022723"/>
    </source>
</evidence>
<name>A0A8K0GH66_IGNLU</name>
<dbReference type="GO" id="GO:0005634">
    <property type="term" value="C:nucleus"/>
    <property type="evidence" value="ECO:0007669"/>
    <property type="project" value="UniProtKB-SubCell"/>
</dbReference>
<feature type="domain" description="DDE Tnp4" evidence="8">
    <location>
        <begin position="56"/>
        <end position="183"/>
    </location>
</feature>
<comment type="cofactor">
    <cofactor evidence="1">
        <name>a divalent metal cation</name>
        <dbReference type="ChEBI" id="CHEBI:60240"/>
    </cofactor>
</comment>
<reference evidence="9" key="1">
    <citation type="submission" date="2019-08" db="EMBL/GenBank/DDBJ databases">
        <title>The genome of the North American firefly Photinus pyralis.</title>
        <authorList>
            <consortium name="Photinus pyralis genome working group"/>
            <person name="Fallon T.R."/>
            <person name="Sander Lower S.E."/>
            <person name="Weng J.-K."/>
        </authorList>
    </citation>
    <scope>NUCLEOTIDE SEQUENCE</scope>
    <source>
        <strain evidence="9">TRF0915ILg1</strain>
        <tissue evidence="9">Whole body</tissue>
    </source>
</reference>
<accession>A0A8K0GH66</accession>
<evidence type="ECO:0000256" key="6">
    <source>
        <dbReference type="ARBA" id="ARBA00022801"/>
    </source>
</evidence>
<evidence type="ECO:0000256" key="2">
    <source>
        <dbReference type="ARBA" id="ARBA00004123"/>
    </source>
</evidence>
<keyword evidence="4" id="KW-0540">Nuclease</keyword>
<dbReference type="GO" id="GO:0016787">
    <property type="term" value="F:hydrolase activity"/>
    <property type="evidence" value="ECO:0007669"/>
    <property type="project" value="UniProtKB-KW"/>
</dbReference>
<dbReference type="InterPro" id="IPR027806">
    <property type="entry name" value="HARBI1_dom"/>
</dbReference>
<dbReference type="EMBL" id="VTPC01001549">
    <property type="protein sequence ID" value="KAF2901572.1"/>
    <property type="molecule type" value="Genomic_DNA"/>
</dbReference>
<dbReference type="PANTHER" id="PTHR22930:SF292">
    <property type="entry name" value="DDE TNP4 DOMAIN-CONTAINING PROTEIN"/>
    <property type="match status" value="1"/>
</dbReference>
<evidence type="ECO:0000313" key="9">
    <source>
        <dbReference type="EMBL" id="KAF2901572.1"/>
    </source>
</evidence>
<dbReference type="PANTHER" id="PTHR22930">
    <property type="match status" value="1"/>
</dbReference>
<keyword evidence="5" id="KW-0479">Metal-binding</keyword>
<proteinExistence type="inferred from homology"/>
<comment type="similarity">
    <text evidence="3">Belongs to the HARBI1 family.</text>
</comment>
<dbReference type="InterPro" id="IPR045249">
    <property type="entry name" value="HARBI1-like"/>
</dbReference>
<dbReference type="AlphaFoldDB" id="A0A8K0GH66"/>
<evidence type="ECO:0000259" key="8">
    <source>
        <dbReference type="Pfam" id="PF13359"/>
    </source>
</evidence>
<dbReference type="GO" id="GO:0046872">
    <property type="term" value="F:metal ion binding"/>
    <property type="evidence" value="ECO:0007669"/>
    <property type="project" value="UniProtKB-KW"/>
</dbReference>
<evidence type="ECO:0000256" key="3">
    <source>
        <dbReference type="ARBA" id="ARBA00006958"/>
    </source>
</evidence>
<comment type="subcellular location">
    <subcellularLocation>
        <location evidence="2">Nucleus</location>
    </subcellularLocation>
</comment>
<protein>
    <recommendedName>
        <fullName evidence="8">DDE Tnp4 domain-containing protein</fullName>
    </recommendedName>
</protein>
<keyword evidence="6" id="KW-0378">Hydrolase</keyword>
<keyword evidence="7" id="KW-0539">Nucleus</keyword>
<evidence type="ECO:0000256" key="1">
    <source>
        <dbReference type="ARBA" id="ARBA00001968"/>
    </source>
</evidence>
<organism evidence="9 10">
    <name type="scientific">Ignelater luminosus</name>
    <name type="common">Cucubano</name>
    <name type="synonym">Pyrophorus luminosus</name>
    <dbReference type="NCBI Taxonomy" id="2038154"/>
    <lineage>
        <taxon>Eukaryota</taxon>
        <taxon>Metazoa</taxon>
        <taxon>Ecdysozoa</taxon>
        <taxon>Arthropoda</taxon>
        <taxon>Hexapoda</taxon>
        <taxon>Insecta</taxon>
        <taxon>Pterygota</taxon>
        <taxon>Neoptera</taxon>
        <taxon>Endopterygota</taxon>
        <taxon>Coleoptera</taxon>
        <taxon>Polyphaga</taxon>
        <taxon>Elateriformia</taxon>
        <taxon>Elateroidea</taxon>
        <taxon>Elateridae</taxon>
        <taxon>Agrypninae</taxon>
        <taxon>Pyrophorini</taxon>
        <taxon>Ignelater</taxon>
    </lineage>
</organism>
<sequence>MNNFILDNLLFDEFNLNVIEVAVNNLVEPIVVIPQRNDRPLFYVMYAGLPGMVGIIDGCHIEIKQPVNNAVDFFNRKETHSIVLQAVCDDNCLLTDVFIGIPGRVHNARVFQQSPLYHQLVSFPPLILAGQHLEADAAYPLMTNGLKPYRDNGHLSQKQIKFNQTLSAQRSVLEKPFGLIKGR</sequence>
<dbReference type="GO" id="GO:0004518">
    <property type="term" value="F:nuclease activity"/>
    <property type="evidence" value="ECO:0007669"/>
    <property type="project" value="UniProtKB-KW"/>
</dbReference>
<evidence type="ECO:0000256" key="7">
    <source>
        <dbReference type="ARBA" id="ARBA00023242"/>
    </source>
</evidence>
<gene>
    <name evidence="9" type="ORF">ILUMI_04613</name>
</gene>
<keyword evidence="10" id="KW-1185">Reference proteome</keyword>
<comment type="caution">
    <text evidence="9">The sequence shown here is derived from an EMBL/GenBank/DDBJ whole genome shotgun (WGS) entry which is preliminary data.</text>
</comment>
<dbReference type="Pfam" id="PF13359">
    <property type="entry name" value="DDE_Tnp_4"/>
    <property type="match status" value="1"/>
</dbReference>
<evidence type="ECO:0000313" key="10">
    <source>
        <dbReference type="Proteomes" id="UP000801492"/>
    </source>
</evidence>